<organism evidence="1 2">
    <name type="scientific">Linderina macrospora</name>
    <dbReference type="NCBI Taxonomy" id="4868"/>
    <lineage>
        <taxon>Eukaryota</taxon>
        <taxon>Fungi</taxon>
        <taxon>Fungi incertae sedis</taxon>
        <taxon>Zoopagomycota</taxon>
        <taxon>Kickxellomycotina</taxon>
        <taxon>Kickxellomycetes</taxon>
        <taxon>Kickxellales</taxon>
        <taxon>Kickxellaceae</taxon>
        <taxon>Linderina</taxon>
    </lineage>
</organism>
<protein>
    <submittedName>
        <fullName evidence="1">Uncharacterized protein</fullName>
    </submittedName>
</protein>
<comment type="caution">
    <text evidence="1">The sequence shown here is derived from an EMBL/GenBank/DDBJ whole genome shotgun (WGS) entry which is preliminary data.</text>
</comment>
<dbReference type="Proteomes" id="UP001150603">
    <property type="component" value="Unassembled WGS sequence"/>
</dbReference>
<accession>A0ACC1J7J2</accession>
<evidence type="ECO:0000313" key="2">
    <source>
        <dbReference type="Proteomes" id="UP001150603"/>
    </source>
</evidence>
<name>A0ACC1J7J2_9FUNG</name>
<reference evidence="1" key="1">
    <citation type="submission" date="2022-07" db="EMBL/GenBank/DDBJ databases">
        <title>Phylogenomic reconstructions and comparative analyses of Kickxellomycotina fungi.</title>
        <authorList>
            <person name="Reynolds N.K."/>
            <person name="Stajich J.E."/>
            <person name="Barry K."/>
            <person name="Grigoriev I.V."/>
            <person name="Crous P."/>
            <person name="Smith M.E."/>
        </authorList>
    </citation>
    <scope>NUCLEOTIDE SEQUENCE</scope>
    <source>
        <strain evidence="1">NRRL 5244</strain>
    </source>
</reference>
<gene>
    <name evidence="1" type="ORF">FBU59_003803</name>
</gene>
<sequence length="139" mass="16365">MSYPRILPRGNPDEHRQAMAEEQEEQESQLISERRRRNTLAAARMRERQRQRERELIQRRNDLMGKVHQLEAELAAIREQRVASEGNYKLQSAQRGRMCTSFLSFMRPVKRAPSGWYWLPSLPLSICCSLLLMMGDDHP</sequence>
<evidence type="ECO:0000313" key="1">
    <source>
        <dbReference type="EMBL" id="KAJ1940468.1"/>
    </source>
</evidence>
<dbReference type="EMBL" id="JANBPW010002537">
    <property type="protein sequence ID" value="KAJ1940468.1"/>
    <property type="molecule type" value="Genomic_DNA"/>
</dbReference>
<keyword evidence="2" id="KW-1185">Reference proteome</keyword>
<proteinExistence type="predicted"/>